<organism evidence="9 10">
    <name type="scientific">Popillia japonica</name>
    <name type="common">Japanese beetle</name>
    <dbReference type="NCBI Taxonomy" id="7064"/>
    <lineage>
        <taxon>Eukaryota</taxon>
        <taxon>Metazoa</taxon>
        <taxon>Ecdysozoa</taxon>
        <taxon>Arthropoda</taxon>
        <taxon>Hexapoda</taxon>
        <taxon>Insecta</taxon>
        <taxon>Pterygota</taxon>
        <taxon>Neoptera</taxon>
        <taxon>Endopterygota</taxon>
        <taxon>Coleoptera</taxon>
        <taxon>Polyphaga</taxon>
        <taxon>Scarabaeiformia</taxon>
        <taxon>Scarabaeidae</taxon>
        <taxon>Rutelinae</taxon>
        <taxon>Popillia</taxon>
    </lineage>
</organism>
<dbReference type="AlphaFoldDB" id="A0AAW1JZ54"/>
<keyword evidence="5" id="KW-0479">Metal-binding</keyword>
<dbReference type="GO" id="GO:0046872">
    <property type="term" value="F:metal ion binding"/>
    <property type="evidence" value="ECO:0007669"/>
    <property type="project" value="UniProtKB-KW"/>
</dbReference>
<keyword evidence="9" id="KW-0255">Endonuclease</keyword>
<dbReference type="Pfam" id="PF13359">
    <property type="entry name" value="DDE_Tnp_4"/>
    <property type="match status" value="1"/>
</dbReference>
<dbReference type="EMBL" id="JASPKY010000293">
    <property type="protein sequence ID" value="KAK9710426.1"/>
    <property type="molecule type" value="Genomic_DNA"/>
</dbReference>
<dbReference type="GO" id="GO:0016787">
    <property type="term" value="F:hydrolase activity"/>
    <property type="evidence" value="ECO:0007669"/>
    <property type="project" value="UniProtKB-KW"/>
</dbReference>
<keyword evidence="6" id="KW-0378">Hydrolase</keyword>
<keyword evidence="7" id="KW-0539">Nucleus</keyword>
<protein>
    <submittedName>
        <fullName evidence="9">DDE superfamily endonuclease</fullName>
    </submittedName>
</protein>
<evidence type="ECO:0000256" key="1">
    <source>
        <dbReference type="ARBA" id="ARBA00001968"/>
    </source>
</evidence>
<dbReference type="InterPro" id="IPR045249">
    <property type="entry name" value="HARBI1-like"/>
</dbReference>
<keyword evidence="4" id="KW-0540">Nuclease</keyword>
<gene>
    <name evidence="9" type="ORF">QE152_g26038</name>
</gene>
<dbReference type="PANTHER" id="PTHR22930">
    <property type="match status" value="1"/>
</dbReference>
<dbReference type="GO" id="GO:0005634">
    <property type="term" value="C:nucleus"/>
    <property type="evidence" value="ECO:0007669"/>
    <property type="project" value="UniProtKB-SubCell"/>
</dbReference>
<name>A0AAW1JZ54_POPJA</name>
<evidence type="ECO:0000256" key="3">
    <source>
        <dbReference type="ARBA" id="ARBA00006958"/>
    </source>
</evidence>
<evidence type="ECO:0000256" key="6">
    <source>
        <dbReference type="ARBA" id="ARBA00022801"/>
    </source>
</evidence>
<sequence>MFLILGIPGVVGSIDRCHVNTKQPINNAIDFYNRKQQHSIVLQAVCDDKRIFTDVFIGMPGRVHDARVLRNSPLYEGLMANPPLLPPGQHLVGDAAYPLLIDLIKPFRDNGHLNEAQSRFNRIFSSERSVIERAFALLKAMVES</sequence>
<feature type="domain" description="DDE Tnp4" evidence="8">
    <location>
        <begin position="14"/>
        <end position="139"/>
    </location>
</feature>
<evidence type="ECO:0000259" key="8">
    <source>
        <dbReference type="Pfam" id="PF13359"/>
    </source>
</evidence>
<comment type="similarity">
    <text evidence="3">Belongs to the HARBI1 family.</text>
</comment>
<comment type="cofactor">
    <cofactor evidence="1">
        <name>a divalent metal cation</name>
        <dbReference type="ChEBI" id="CHEBI:60240"/>
    </cofactor>
</comment>
<dbReference type="PANTHER" id="PTHR22930:SF85">
    <property type="entry name" value="GH03217P-RELATED"/>
    <property type="match status" value="1"/>
</dbReference>
<comment type="subcellular location">
    <subcellularLocation>
        <location evidence="2">Nucleus</location>
    </subcellularLocation>
</comment>
<dbReference type="InterPro" id="IPR027806">
    <property type="entry name" value="HARBI1_dom"/>
</dbReference>
<accession>A0AAW1JZ54</accession>
<evidence type="ECO:0000313" key="9">
    <source>
        <dbReference type="EMBL" id="KAK9710426.1"/>
    </source>
</evidence>
<reference evidence="9 10" key="1">
    <citation type="journal article" date="2024" name="BMC Genomics">
        <title>De novo assembly and annotation of Popillia japonica's genome with initial clues to its potential as an invasive pest.</title>
        <authorList>
            <person name="Cucini C."/>
            <person name="Boschi S."/>
            <person name="Funari R."/>
            <person name="Cardaioli E."/>
            <person name="Iannotti N."/>
            <person name="Marturano G."/>
            <person name="Paoli F."/>
            <person name="Bruttini M."/>
            <person name="Carapelli A."/>
            <person name="Frati F."/>
            <person name="Nardi F."/>
        </authorList>
    </citation>
    <scope>NUCLEOTIDE SEQUENCE [LARGE SCALE GENOMIC DNA]</scope>
    <source>
        <strain evidence="9">DMR45628</strain>
    </source>
</reference>
<evidence type="ECO:0000256" key="5">
    <source>
        <dbReference type="ARBA" id="ARBA00022723"/>
    </source>
</evidence>
<dbReference type="GO" id="GO:0004519">
    <property type="term" value="F:endonuclease activity"/>
    <property type="evidence" value="ECO:0007669"/>
    <property type="project" value="UniProtKB-KW"/>
</dbReference>
<evidence type="ECO:0000256" key="7">
    <source>
        <dbReference type="ARBA" id="ARBA00023242"/>
    </source>
</evidence>
<evidence type="ECO:0000256" key="4">
    <source>
        <dbReference type="ARBA" id="ARBA00022722"/>
    </source>
</evidence>
<proteinExistence type="inferred from homology"/>
<dbReference type="Proteomes" id="UP001458880">
    <property type="component" value="Unassembled WGS sequence"/>
</dbReference>
<comment type="caution">
    <text evidence="9">The sequence shown here is derived from an EMBL/GenBank/DDBJ whole genome shotgun (WGS) entry which is preliminary data.</text>
</comment>
<evidence type="ECO:0000256" key="2">
    <source>
        <dbReference type="ARBA" id="ARBA00004123"/>
    </source>
</evidence>
<evidence type="ECO:0000313" key="10">
    <source>
        <dbReference type="Proteomes" id="UP001458880"/>
    </source>
</evidence>
<keyword evidence="10" id="KW-1185">Reference proteome</keyword>